<protein>
    <recommendedName>
        <fullName evidence="1">YhfM-like domain-containing protein</fullName>
    </recommendedName>
</protein>
<dbReference type="KEGG" id="aia:AWH56_011735"/>
<dbReference type="InterPro" id="IPR058780">
    <property type="entry name" value="YhfM-like_dom"/>
</dbReference>
<dbReference type="RefSeq" id="WP_071317175.1">
    <property type="nucleotide sequence ID" value="NZ_CP063356.2"/>
</dbReference>
<sequence>MKINIYFICLALLFIFTITGCINEGKTKGSSFVINLEINPEETIINVQERVGEENEYKVFKEIEKEELLKSVMDILNDATWEAIKVEMAQPPHYKFSFINKSTGEQIETFLVWVSPNKDRLEVVRDKGGYAKLTKANSDDLFEILTGNKLTDLQ</sequence>
<organism evidence="2 4">
    <name type="scientific">Anaerobacillus isosaccharinicus</name>
    <dbReference type="NCBI Taxonomy" id="1532552"/>
    <lineage>
        <taxon>Bacteria</taxon>
        <taxon>Bacillati</taxon>
        <taxon>Bacillota</taxon>
        <taxon>Bacilli</taxon>
        <taxon>Bacillales</taxon>
        <taxon>Bacillaceae</taxon>
        <taxon>Anaerobacillus</taxon>
    </lineage>
</organism>
<dbReference type="EMBL" id="LQXD01000099">
    <property type="protein sequence ID" value="OIJ16484.1"/>
    <property type="molecule type" value="Genomic_DNA"/>
</dbReference>
<evidence type="ECO:0000313" key="2">
    <source>
        <dbReference type="EMBL" id="OIJ16484.1"/>
    </source>
</evidence>
<dbReference type="Pfam" id="PF26353">
    <property type="entry name" value="YhfM"/>
    <property type="match status" value="1"/>
</dbReference>
<dbReference type="Proteomes" id="UP000180175">
    <property type="component" value="Chromosome"/>
</dbReference>
<feature type="domain" description="YhfM-like" evidence="1">
    <location>
        <begin position="47"/>
        <end position="148"/>
    </location>
</feature>
<accession>A0A1S2LVY9</accession>
<dbReference type="EMBL" id="CP063356">
    <property type="protein sequence ID" value="QOY38141.1"/>
    <property type="molecule type" value="Genomic_DNA"/>
</dbReference>
<reference evidence="3 4" key="2">
    <citation type="journal article" date="2017" name="Genome Announc.">
        <title>Draft Genome Sequences of Four Alkaliphilic Bacteria Belonging to the Anaerobacillus Genus.</title>
        <authorList>
            <person name="Bassil N.M."/>
            <person name="Lloyd J.R."/>
        </authorList>
    </citation>
    <scope>NUCLEOTIDE SEQUENCE [LARGE SCALE GENOMIC DNA]</scope>
    <source>
        <strain evidence="3 4">NB2006</strain>
    </source>
</reference>
<evidence type="ECO:0000313" key="3">
    <source>
        <dbReference type="EMBL" id="QOY38141.1"/>
    </source>
</evidence>
<dbReference type="OrthoDB" id="1911879at2"/>
<reference evidence="3 4" key="3">
    <citation type="journal article" date="2019" name="Int. J. Syst. Evol. Microbiol.">
        <title>Anaerobacillus isosaccharinicus sp. nov., an alkaliphilic bacterium which degrades isosaccharinic acid.</title>
        <authorList>
            <person name="Bassil N.M."/>
            <person name="Lloyd J.R."/>
        </authorList>
    </citation>
    <scope>NUCLEOTIDE SEQUENCE [LARGE SCALE GENOMIC DNA]</scope>
    <source>
        <strain evidence="3 4">NB2006</strain>
    </source>
</reference>
<reference evidence="2 4" key="1">
    <citation type="submission" date="2016-10" db="EMBL/GenBank/DDBJ databases">
        <title>Draft genome sequences of four alkaliphilic bacteria belonging to the Anaerobacillus genus.</title>
        <authorList>
            <person name="Bassil N.M."/>
            <person name="Lloyd J.R."/>
        </authorList>
    </citation>
    <scope>NUCLEOTIDE SEQUENCE [LARGE SCALE GENOMIC DNA]</scope>
    <source>
        <strain evidence="2 4">NB2006</strain>
    </source>
</reference>
<evidence type="ECO:0000313" key="4">
    <source>
        <dbReference type="Proteomes" id="UP000180175"/>
    </source>
</evidence>
<gene>
    <name evidence="3" type="ORF">AWH56_011735</name>
    <name evidence="2" type="ORF">AWH56_11075</name>
</gene>
<evidence type="ECO:0000259" key="1">
    <source>
        <dbReference type="Pfam" id="PF26353"/>
    </source>
</evidence>
<keyword evidence="4" id="KW-1185">Reference proteome</keyword>
<dbReference type="PROSITE" id="PS51257">
    <property type="entry name" value="PROKAR_LIPOPROTEIN"/>
    <property type="match status" value="1"/>
</dbReference>
<dbReference type="AlphaFoldDB" id="A0A1S2LVY9"/>
<reference evidence="3" key="4">
    <citation type="submission" date="2020-10" db="EMBL/GenBank/DDBJ databases">
        <authorList>
            <person name="Bassil N.M."/>
            <person name="Lloyd J.R."/>
        </authorList>
    </citation>
    <scope>NUCLEOTIDE SEQUENCE</scope>
    <source>
        <strain evidence="3">NB2006</strain>
    </source>
</reference>
<name>A0A1S2LVY9_9BACI</name>
<proteinExistence type="predicted"/>